<reference evidence="1 2" key="1">
    <citation type="submission" date="2014-05" db="EMBL/GenBank/DDBJ databases">
        <title>Draft genome sequence of a rare smut relative, Tilletiaria anomala UBC 951.</title>
        <authorList>
            <consortium name="DOE Joint Genome Institute"/>
            <person name="Toome M."/>
            <person name="Kuo A."/>
            <person name="Henrissat B."/>
            <person name="Lipzen A."/>
            <person name="Tritt A."/>
            <person name="Yoshinaga Y."/>
            <person name="Zane M."/>
            <person name="Barry K."/>
            <person name="Grigoriev I.V."/>
            <person name="Spatafora J.W."/>
            <person name="Aimea M.C."/>
        </authorList>
    </citation>
    <scope>NUCLEOTIDE SEQUENCE [LARGE SCALE GENOMIC DNA]</scope>
    <source>
        <strain evidence="1 2">UBC 951</strain>
    </source>
</reference>
<dbReference type="InParanoid" id="A0A066VCJ5"/>
<protein>
    <submittedName>
        <fullName evidence="1">Uncharacterized protein</fullName>
    </submittedName>
</protein>
<dbReference type="RefSeq" id="XP_013240010.1">
    <property type="nucleotide sequence ID" value="XM_013384556.1"/>
</dbReference>
<dbReference type="AlphaFoldDB" id="A0A066VCJ5"/>
<sequence length="167" mass="18788">MQSRLCRCCSAKGKQEARAALLLDKAQVLDYSEIPLSFERGSNCRRRRITGGLSDVFDASAGDAVRRLPFRHFGTVNLRYAKTIMDSEKDPSNLACGYQQSLQCAPLHGLCATRHGWKKRDSECGLRAACIVINAFVFSSQTACTRRFDIFCFSLLVCLERHRTWVS</sequence>
<keyword evidence="2" id="KW-1185">Reference proteome</keyword>
<comment type="caution">
    <text evidence="1">The sequence shown here is derived from an EMBL/GenBank/DDBJ whole genome shotgun (WGS) entry which is preliminary data.</text>
</comment>
<dbReference type="Proteomes" id="UP000027361">
    <property type="component" value="Unassembled WGS sequence"/>
</dbReference>
<dbReference type="EMBL" id="JMSN01000174">
    <property type="protein sequence ID" value="KDN36295.1"/>
    <property type="molecule type" value="Genomic_DNA"/>
</dbReference>
<evidence type="ECO:0000313" key="1">
    <source>
        <dbReference type="EMBL" id="KDN36295.1"/>
    </source>
</evidence>
<dbReference type="HOGENOM" id="CLU_1595707_0_0_1"/>
<accession>A0A066VCJ5</accession>
<proteinExistence type="predicted"/>
<organism evidence="1 2">
    <name type="scientific">Tilletiaria anomala (strain ATCC 24038 / CBS 436.72 / UBC 951)</name>
    <dbReference type="NCBI Taxonomy" id="1037660"/>
    <lineage>
        <taxon>Eukaryota</taxon>
        <taxon>Fungi</taxon>
        <taxon>Dikarya</taxon>
        <taxon>Basidiomycota</taxon>
        <taxon>Ustilaginomycotina</taxon>
        <taxon>Exobasidiomycetes</taxon>
        <taxon>Georgefischeriales</taxon>
        <taxon>Tilletiariaceae</taxon>
        <taxon>Tilletiaria</taxon>
    </lineage>
</organism>
<gene>
    <name evidence="1" type="ORF">K437DRAFT_57495</name>
</gene>
<evidence type="ECO:0000313" key="2">
    <source>
        <dbReference type="Proteomes" id="UP000027361"/>
    </source>
</evidence>
<dbReference type="GeneID" id="25267627"/>
<name>A0A066VCJ5_TILAU</name>